<reference evidence="1" key="1">
    <citation type="submission" date="2018-02" db="EMBL/GenBank/DDBJ databases">
        <title>Rhizophora mucronata_Transcriptome.</title>
        <authorList>
            <person name="Meera S.P."/>
            <person name="Sreeshan A."/>
            <person name="Augustine A."/>
        </authorList>
    </citation>
    <scope>NUCLEOTIDE SEQUENCE</scope>
    <source>
        <tissue evidence="1">Leaf</tissue>
    </source>
</reference>
<proteinExistence type="predicted"/>
<accession>A0A2P2PVA4</accession>
<protein>
    <submittedName>
        <fullName evidence="1">Uncharacterized protein</fullName>
    </submittedName>
</protein>
<organism evidence="1">
    <name type="scientific">Rhizophora mucronata</name>
    <name type="common">Asiatic mangrove</name>
    <dbReference type="NCBI Taxonomy" id="61149"/>
    <lineage>
        <taxon>Eukaryota</taxon>
        <taxon>Viridiplantae</taxon>
        <taxon>Streptophyta</taxon>
        <taxon>Embryophyta</taxon>
        <taxon>Tracheophyta</taxon>
        <taxon>Spermatophyta</taxon>
        <taxon>Magnoliopsida</taxon>
        <taxon>eudicotyledons</taxon>
        <taxon>Gunneridae</taxon>
        <taxon>Pentapetalae</taxon>
        <taxon>rosids</taxon>
        <taxon>fabids</taxon>
        <taxon>Malpighiales</taxon>
        <taxon>Rhizophoraceae</taxon>
        <taxon>Rhizophora</taxon>
    </lineage>
</organism>
<name>A0A2P2PVA4_RHIMU</name>
<sequence>MPNRPYEALRYSYSYEILPVHEMIFPFA</sequence>
<evidence type="ECO:0000313" key="1">
    <source>
        <dbReference type="EMBL" id="MBX58670.1"/>
    </source>
</evidence>
<dbReference type="EMBL" id="GGEC01078186">
    <property type="protein sequence ID" value="MBX58670.1"/>
    <property type="molecule type" value="Transcribed_RNA"/>
</dbReference>
<dbReference type="AlphaFoldDB" id="A0A2P2PVA4"/>